<feature type="region of interest" description="Disordered" evidence="1">
    <location>
        <begin position="1"/>
        <end position="24"/>
    </location>
</feature>
<dbReference type="EMBL" id="JAGYWB010000016">
    <property type="protein sequence ID" value="KAI0495537.1"/>
    <property type="molecule type" value="Genomic_DNA"/>
</dbReference>
<dbReference type="AlphaFoldDB" id="A0A8T3AGV0"/>
<feature type="compositionally biased region" description="Basic and acidic residues" evidence="1">
    <location>
        <begin position="53"/>
        <end position="73"/>
    </location>
</feature>
<keyword evidence="3" id="KW-1185">Reference proteome</keyword>
<dbReference type="Proteomes" id="UP000829196">
    <property type="component" value="Unassembled WGS sequence"/>
</dbReference>
<evidence type="ECO:0000313" key="3">
    <source>
        <dbReference type="Proteomes" id="UP000829196"/>
    </source>
</evidence>
<comment type="caution">
    <text evidence="2">The sequence shown here is derived from an EMBL/GenBank/DDBJ whole genome shotgun (WGS) entry which is preliminary data.</text>
</comment>
<gene>
    <name evidence="2" type="ORF">KFK09_021838</name>
</gene>
<accession>A0A8T3AGV0</accession>
<sequence>MPSLNNILQHHASPNALLREPPFKPTEDLRFSTYAVTQHTPAIEKQAETTPEDAGRENKPHSRQNEVKLTDFL</sequence>
<organism evidence="2 3">
    <name type="scientific">Dendrobium nobile</name>
    <name type="common">Orchid</name>
    <dbReference type="NCBI Taxonomy" id="94219"/>
    <lineage>
        <taxon>Eukaryota</taxon>
        <taxon>Viridiplantae</taxon>
        <taxon>Streptophyta</taxon>
        <taxon>Embryophyta</taxon>
        <taxon>Tracheophyta</taxon>
        <taxon>Spermatophyta</taxon>
        <taxon>Magnoliopsida</taxon>
        <taxon>Liliopsida</taxon>
        <taxon>Asparagales</taxon>
        <taxon>Orchidaceae</taxon>
        <taxon>Epidendroideae</taxon>
        <taxon>Malaxideae</taxon>
        <taxon>Dendrobiinae</taxon>
        <taxon>Dendrobium</taxon>
    </lineage>
</organism>
<proteinExistence type="predicted"/>
<evidence type="ECO:0000256" key="1">
    <source>
        <dbReference type="SAM" id="MobiDB-lite"/>
    </source>
</evidence>
<evidence type="ECO:0000313" key="2">
    <source>
        <dbReference type="EMBL" id="KAI0495537.1"/>
    </source>
</evidence>
<name>A0A8T3AGV0_DENNO</name>
<reference evidence="2" key="1">
    <citation type="journal article" date="2022" name="Front. Genet.">
        <title>Chromosome-Scale Assembly of the Dendrobium nobile Genome Provides Insights Into the Molecular Mechanism of the Biosynthesis of the Medicinal Active Ingredient of Dendrobium.</title>
        <authorList>
            <person name="Xu Q."/>
            <person name="Niu S.-C."/>
            <person name="Li K.-L."/>
            <person name="Zheng P.-J."/>
            <person name="Zhang X.-J."/>
            <person name="Jia Y."/>
            <person name="Liu Y."/>
            <person name="Niu Y.-X."/>
            <person name="Yu L.-H."/>
            <person name="Chen D.-F."/>
            <person name="Zhang G.-Q."/>
        </authorList>
    </citation>
    <scope>NUCLEOTIDE SEQUENCE</scope>
    <source>
        <tissue evidence="2">Leaf</tissue>
    </source>
</reference>
<protein>
    <submittedName>
        <fullName evidence="2">Uncharacterized protein</fullName>
    </submittedName>
</protein>
<feature type="region of interest" description="Disordered" evidence="1">
    <location>
        <begin position="38"/>
        <end position="73"/>
    </location>
</feature>